<keyword evidence="2" id="KW-1185">Reference proteome</keyword>
<sequence>MNPLRGTDPKKDYFITDAHGYDQFDYRVDYSGKTYLVETKVRECSSTFYPDIMIEEPKFNYLIAEAYASGVVPLYQCFYTDSVYVLFDLRKCLDVQTQVKSCNKTKAGQDRGYVPKRVKMLPLEKAQQYSYVIPSDKLVEDSFNHRYTVIY</sequence>
<dbReference type="Proteomes" id="UP000271010">
    <property type="component" value="Unassembled WGS sequence"/>
</dbReference>
<evidence type="ECO:0000313" key="1">
    <source>
        <dbReference type="EMBL" id="RNI30923.1"/>
    </source>
</evidence>
<dbReference type="EMBL" id="RJJE01000006">
    <property type="protein sequence ID" value="RNI30923.1"/>
    <property type="molecule type" value="Genomic_DNA"/>
</dbReference>
<protein>
    <submittedName>
        <fullName evidence="1">Uncharacterized protein</fullName>
    </submittedName>
</protein>
<proteinExistence type="predicted"/>
<comment type="caution">
    <text evidence="1">The sequence shown here is derived from an EMBL/GenBank/DDBJ whole genome shotgun (WGS) entry which is preliminary data.</text>
</comment>
<dbReference type="RefSeq" id="WP_123132282.1">
    <property type="nucleotide sequence ID" value="NZ_RJJE01000006.1"/>
</dbReference>
<dbReference type="AlphaFoldDB" id="A0A3M9N193"/>
<accession>A0A3M9N193</accession>
<reference evidence="1 2" key="1">
    <citation type="submission" date="2018-11" db="EMBL/GenBank/DDBJ databases">
        <title>Rufibacter latericius sp. nov., isolated from water in Baiyang Lake.</title>
        <authorList>
            <person name="Yang Y."/>
        </authorList>
    </citation>
    <scope>NUCLEOTIDE SEQUENCE [LARGE SCALE GENOMIC DNA]</scope>
    <source>
        <strain evidence="1 2">MCC P1</strain>
    </source>
</reference>
<name>A0A3M9N193_9BACT</name>
<dbReference type="OrthoDB" id="9853968at2"/>
<evidence type="ECO:0000313" key="2">
    <source>
        <dbReference type="Proteomes" id="UP000271010"/>
    </source>
</evidence>
<gene>
    <name evidence="1" type="ORF">EFA69_06430</name>
</gene>
<organism evidence="1 2">
    <name type="scientific">Rufibacter immobilis</name>
    <dbReference type="NCBI Taxonomy" id="1348778"/>
    <lineage>
        <taxon>Bacteria</taxon>
        <taxon>Pseudomonadati</taxon>
        <taxon>Bacteroidota</taxon>
        <taxon>Cytophagia</taxon>
        <taxon>Cytophagales</taxon>
        <taxon>Hymenobacteraceae</taxon>
        <taxon>Rufibacter</taxon>
    </lineage>
</organism>